<feature type="transmembrane region" description="Helical" evidence="10">
    <location>
        <begin position="159"/>
        <end position="181"/>
    </location>
</feature>
<dbReference type="PRINTS" id="PR00344">
    <property type="entry name" value="BCTRLSENSOR"/>
</dbReference>
<evidence type="ECO:0000256" key="2">
    <source>
        <dbReference type="ARBA" id="ARBA00004370"/>
    </source>
</evidence>
<dbReference type="Gene3D" id="1.10.287.130">
    <property type="match status" value="1"/>
</dbReference>
<evidence type="ECO:0000259" key="12">
    <source>
        <dbReference type="PROSITE" id="PS50110"/>
    </source>
</evidence>
<keyword evidence="7" id="KW-0902">Two-component regulatory system</keyword>
<feature type="coiled-coil region" evidence="9">
    <location>
        <begin position="223"/>
        <end position="250"/>
    </location>
</feature>
<reference evidence="14 15" key="1">
    <citation type="submission" date="2022-07" db="EMBL/GenBank/DDBJ databases">
        <authorList>
            <person name="Xamxidin M."/>
            <person name="Wu M."/>
        </authorList>
    </citation>
    <scope>NUCLEOTIDE SEQUENCE [LARGE SCALE GENOMIC DNA]</scope>
    <source>
        <strain evidence="14 15">NBRC 111650</strain>
    </source>
</reference>
<keyword evidence="4 8" id="KW-0597">Phosphoprotein</keyword>
<evidence type="ECO:0000256" key="8">
    <source>
        <dbReference type="PROSITE-ProRule" id="PRU00169"/>
    </source>
</evidence>
<dbReference type="Gene3D" id="3.30.565.10">
    <property type="entry name" value="Histidine kinase-like ATPase, C-terminal domain"/>
    <property type="match status" value="1"/>
</dbReference>
<evidence type="ECO:0000313" key="15">
    <source>
        <dbReference type="Proteomes" id="UP001204142"/>
    </source>
</evidence>
<proteinExistence type="predicted"/>
<feature type="domain" description="Response regulatory" evidence="12">
    <location>
        <begin position="639"/>
        <end position="757"/>
    </location>
</feature>
<dbReference type="Pfam" id="PF00072">
    <property type="entry name" value="Response_reg"/>
    <property type="match status" value="1"/>
</dbReference>
<dbReference type="CDD" id="cd17546">
    <property type="entry name" value="REC_hyHK_CKI1_RcsC-like"/>
    <property type="match status" value="1"/>
</dbReference>
<dbReference type="SUPFAM" id="SSF47384">
    <property type="entry name" value="Homodimeric domain of signal transducing histidine kinase"/>
    <property type="match status" value="1"/>
</dbReference>
<dbReference type="SUPFAM" id="SSF55874">
    <property type="entry name" value="ATPase domain of HSP90 chaperone/DNA topoisomerase II/histidine kinase"/>
    <property type="match status" value="1"/>
</dbReference>
<dbReference type="PROSITE" id="PS50110">
    <property type="entry name" value="RESPONSE_REGULATORY"/>
    <property type="match status" value="1"/>
</dbReference>
<evidence type="ECO:0000256" key="6">
    <source>
        <dbReference type="ARBA" id="ARBA00022777"/>
    </source>
</evidence>
<dbReference type="InterPro" id="IPR001789">
    <property type="entry name" value="Sig_transdc_resp-reg_receiver"/>
</dbReference>
<dbReference type="EC" id="2.7.13.3" evidence="3"/>
<dbReference type="InterPro" id="IPR036890">
    <property type="entry name" value="HATPase_C_sf"/>
</dbReference>
<evidence type="ECO:0000256" key="7">
    <source>
        <dbReference type="ARBA" id="ARBA00023012"/>
    </source>
</evidence>
<dbReference type="Pfam" id="PF02518">
    <property type="entry name" value="HATPase_c"/>
    <property type="match status" value="1"/>
</dbReference>
<dbReference type="PANTHER" id="PTHR45339">
    <property type="entry name" value="HYBRID SIGNAL TRANSDUCTION HISTIDINE KINASE J"/>
    <property type="match status" value="1"/>
</dbReference>
<dbReference type="Gene3D" id="6.10.340.10">
    <property type="match status" value="1"/>
</dbReference>
<feature type="modified residue" description="4-aspartylphosphate" evidence="8">
    <location>
        <position position="690"/>
    </location>
</feature>
<keyword evidence="15" id="KW-1185">Reference proteome</keyword>
<dbReference type="PROSITE" id="PS50885">
    <property type="entry name" value="HAMP"/>
    <property type="match status" value="1"/>
</dbReference>
<evidence type="ECO:0000256" key="4">
    <source>
        <dbReference type="ARBA" id="ARBA00022553"/>
    </source>
</evidence>
<keyword evidence="5" id="KW-0808">Transferase</keyword>
<dbReference type="PROSITE" id="PS50109">
    <property type="entry name" value="HIS_KIN"/>
    <property type="match status" value="1"/>
</dbReference>
<evidence type="ECO:0000313" key="14">
    <source>
        <dbReference type="EMBL" id="MCQ8896950.1"/>
    </source>
</evidence>
<dbReference type="SMART" id="SM00448">
    <property type="entry name" value="REC"/>
    <property type="match status" value="1"/>
</dbReference>
<name>A0ABT1WHG3_9BURK</name>
<dbReference type="InterPro" id="IPR011006">
    <property type="entry name" value="CheY-like_superfamily"/>
</dbReference>
<dbReference type="InterPro" id="IPR003661">
    <property type="entry name" value="HisK_dim/P_dom"/>
</dbReference>
<evidence type="ECO:0000256" key="10">
    <source>
        <dbReference type="SAM" id="Phobius"/>
    </source>
</evidence>
<keyword evidence="10" id="KW-1133">Transmembrane helix</keyword>
<protein>
    <recommendedName>
        <fullName evidence="3">histidine kinase</fullName>
        <ecNumber evidence="3">2.7.13.3</ecNumber>
    </recommendedName>
</protein>
<dbReference type="Pfam" id="PF00512">
    <property type="entry name" value="HisKA"/>
    <property type="match status" value="1"/>
</dbReference>
<keyword evidence="6" id="KW-0418">Kinase</keyword>
<dbReference type="EMBL" id="JANIGO010000003">
    <property type="protein sequence ID" value="MCQ8896950.1"/>
    <property type="molecule type" value="Genomic_DNA"/>
</dbReference>
<dbReference type="InterPro" id="IPR004358">
    <property type="entry name" value="Sig_transdc_His_kin-like_C"/>
</dbReference>
<dbReference type="SMART" id="SM00304">
    <property type="entry name" value="HAMP"/>
    <property type="match status" value="1"/>
</dbReference>
<dbReference type="Proteomes" id="UP001204142">
    <property type="component" value="Unassembled WGS sequence"/>
</dbReference>
<dbReference type="InterPro" id="IPR003660">
    <property type="entry name" value="HAMP_dom"/>
</dbReference>
<evidence type="ECO:0000259" key="13">
    <source>
        <dbReference type="PROSITE" id="PS50885"/>
    </source>
</evidence>
<gene>
    <name evidence="14" type="ORF">NQT62_10955</name>
</gene>
<dbReference type="Gene3D" id="3.40.50.2300">
    <property type="match status" value="1"/>
</dbReference>
<evidence type="ECO:0000256" key="3">
    <source>
        <dbReference type="ARBA" id="ARBA00012438"/>
    </source>
</evidence>
<dbReference type="InterPro" id="IPR003594">
    <property type="entry name" value="HATPase_dom"/>
</dbReference>
<keyword evidence="10" id="KW-0472">Membrane</keyword>
<keyword evidence="10" id="KW-0812">Transmembrane</keyword>
<organism evidence="14 15">
    <name type="scientific">Limnobacter humi</name>
    <dbReference type="NCBI Taxonomy" id="1778671"/>
    <lineage>
        <taxon>Bacteria</taxon>
        <taxon>Pseudomonadati</taxon>
        <taxon>Pseudomonadota</taxon>
        <taxon>Betaproteobacteria</taxon>
        <taxon>Burkholderiales</taxon>
        <taxon>Burkholderiaceae</taxon>
        <taxon>Limnobacter</taxon>
    </lineage>
</organism>
<comment type="subcellular location">
    <subcellularLocation>
        <location evidence="2">Membrane</location>
    </subcellularLocation>
</comment>
<dbReference type="SMART" id="SM00387">
    <property type="entry name" value="HATPase_c"/>
    <property type="match status" value="1"/>
</dbReference>
<feature type="domain" description="HAMP" evidence="13">
    <location>
        <begin position="183"/>
        <end position="235"/>
    </location>
</feature>
<dbReference type="Pfam" id="PF00672">
    <property type="entry name" value="HAMP"/>
    <property type="match status" value="1"/>
</dbReference>
<dbReference type="SUPFAM" id="SSF158472">
    <property type="entry name" value="HAMP domain-like"/>
    <property type="match status" value="1"/>
</dbReference>
<feature type="domain" description="Histidine kinase" evidence="11">
    <location>
        <begin position="257"/>
        <end position="478"/>
    </location>
</feature>
<dbReference type="SUPFAM" id="SSF52172">
    <property type="entry name" value="CheY-like"/>
    <property type="match status" value="1"/>
</dbReference>
<sequence length="770" mass="84037">MTIVSTLVCVLLMIVGNVWILRQQFSDLNQAEYAQDITRLSANLLGLTQEYVLFKSPTAVQSWYATYDALTARLSSLKTTPQHSQDMDDFEQGVLEIKPIFNELIAIAQSADENSAAFQIRREQLIVDRLVTEAQVIVEMGHALSTEVNKQQRSALQTLVLITALGLGFFVVVIVLLVVLLRWGVLNSLLTLQTAANAIRSGDHSATCEVSGQDEIAEVAMAVNQMAQSLARQNEELRHAEEKAQLASRAKSDFLSTMSHEIRTPLNGIVGLSYLLKDTASSVNQRVLLESLEKTSRNLIDLVSDVLDISKIESGSMDLEEREFSVLDLLDKLGGLMSGAAAGKSLELIIDPSPDLPLQVVGDELRIRQMAVNLVGNAVKFTHQGFVRLVMEALEVRGQGLQLRMAVHDSGVGLAEEAKQHLFQKFSQAAVSVAREFGGSGLGLSLVKRLAELMGGRVGFDSRLGEGSCFWVEVPLRLPDSVTSAASPRRARDDMARRQLPVVLVSQSELQVQALRNVSRCLGRSLHVVADVSGLASQLPLIRSQFPEGTLLIIVDFEAHQGIRESVVRVVQSSSLGDVRFVMLAKGGDARDLLDQQLDDSVTAVVVKPLTPLQLQQLLSPAPIEPDDLSLAEQGQGLRVLIVDDSELNLKVLEGILKGRGYRTLRARHGLEAVSLLKLPDHGFDAVIMDVQMPLMDGLEATEHIRTLSFNARLPIIGLTGEVEPQDERRALQAGMDAVLPKPLQPDELLSTLAKLLHGKNPSNLASKET</sequence>
<comment type="caution">
    <text evidence="14">The sequence shown here is derived from an EMBL/GenBank/DDBJ whole genome shotgun (WGS) entry which is preliminary data.</text>
</comment>
<dbReference type="RefSeq" id="WP_256764740.1">
    <property type="nucleotide sequence ID" value="NZ_JANIGO010000003.1"/>
</dbReference>
<dbReference type="CDD" id="cd16922">
    <property type="entry name" value="HATPase_EvgS-ArcB-TorS-like"/>
    <property type="match status" value="1"/>
</dbReference>
<dbReference type="SMART" id="SM00388">
    <property type="entry name" value="HisKA"/>
    <property type="match status" value="1"/>
</dbReference>
<evidence type="ECO:0000256" key="5">
    <source>
        <dbReference type="ARBA" id="ARBA00022679"/>
    </source>
</evidence>
<evidence type="ECO:0000256" key="1">
    <source>
        <dbReference type="ARBA" id="ARBA00000085"/>
    </source>
</evidence>
<dbReference type="CDD" id="cd06225">
    <property type="entry name" value="HAMP"/>
    <property type="match status" value="1"/>
</dbReference>
<dbReference type="InterPro" id="IPR036097">
    <property type="entry name" value="HisK_dim/P_sf"/>
</dbReference>
<dbReference type="PANTHER" id="PTHR45339:SF1">
    <property type="entry name" value="HYBRID SIGNAL TRANSDUCTION HISTIDINE KINASE J"/>
    <property type="match status" value="1"/>
</dbReference>
<evidence type="ECO:0000259" key="11">
    <source>
        <dbReference type="PROSITE" id="PS50109"/>
    </source>
</evidence>
<keyword evidence="9" id="KW-0175">Coiled coil</keyword>
<dbReference type="CDD" id="cd00082">
    <property type="entry name" value="HisKA"/>
    <property type="match status" value="1"/>
</dbReference>
<accession>A0ABT1WHG3</accession>
<evidence type="ECO:0000256" key="9">
    <source>
        <dbReference type="SAM" id="Coils"/>
    </source>
</evidence>
<comment type="catalytic activity">
    <reaction evidence="1">
        <text>ATP + protein L-histidine = ADP + protein N-phospho-L-histidine.</text>
        <dbReference type="EC" id="2.7.13.3"/>
    </reaction>
</comment>
<dbReference type="InterPro" id="IPR005467">
    <property type="entry name" value="His_kinase_dom"/>
</dbReference>